<reference evidence="3" key="1">
    <citation type="submission" date="2022-11" db="UniProtKB">
        <authorList>
            <consortium name="WormBaseParasite"/>
        </authorList>
    </citation>
    <scope>IDENTIFICATION</scope>
</reference>
<sequence length="105" mass="11968">MLVQLGLLFIVASVGQAHVRRLMYPSSDLPQHADSLTAWDSKPDVSLLQFSNPLWSLANIGDLFQRSARESYEDRKRASRGWKSWTGLNMGGLSYKNPRMNKWSK</sequence>
<dbReference type="Proteomes" id="UP000887566">
    <property type="component" value="Unplaced"/>
</dbReference>
<evidence type="ECO:0000313" key="3">
    <source>
        <dbReference type="WBParaSite" id="PSAMB.scaffold1162size35104.g11485.t1"/>
    </source>
</evidence>
<accession>A0A914UQ27</accession>
<evidence type="ECO:0000256" key="1">
    <source>
        <dbReference type="SAM" id="SignalP"/>
    </source>
</evidence>
<evidence type="ECO:0000313" key="2">
    <source>
        <dbReference type="Proteomes" id="UP000887566"/>
    </source>
</evidence>
<feature type="chain" id="PRO_5037664273" evidence="1">
    <location>
        <begin position="18"/>
        <end position="105"/>
    </location>
</feature>
<dbReference type="WBParaSite" id="PSAMB.scaffold1162size35104.g11485.t1">
    <property type="protein sequence ID" value="PSAMB.scaffold1162size35104.g11485.t1"/>
    <property type="gene ID" value="PSAMB.scaffold1162size35104.g11485"/>
</dbReference>
<proteinExistence type="predicted"/>
<name>A0A914UQ27_9BILA</name>
<organism evidence="2 3">
    <name type="scientific">Plectus sambesii</name>
    <dbReference type="NCBI Taxonomy" id="2011161"/>
    <lineage>
        <taxon>Eukaryota</taxon>
        <taxon>Metazoa</taxon>
        <taxon>Ecdysozoa</taxon>
        <taxon>Nematoda</taxon>
        <taxon>Chromadorea</taxon>
        <taxon>Plectida</taxon>
        <taxon>Plectina</taxon>
        <taxon>Plectoidea</taxon>
        <taxon>Plectidae</taxon>
        <taxon>Plectus</taxon>
    </lineage>
</organism>
<keyword evidence="2" id="KW-1185">Reference proteome</keyword>
<protein>
    <submittedName>
        <fullName evidence="3">Uncharacterized protein</fullName>
    </submittedName>
</protein>
<feature type="signal peptide" evidence="1">
    <location>
        <begin position="1"/>
        <end position="17"/>
    </location>
</feature>
<keyword evidence="1" id="KW-0732">Signal</keyword>
<dbReference type="AlphaFoldDB" id="A0A914UQ27"/>